<evidence type="ECO:0000313" key="8">
    <source>
        <dbReference type="EMBL" id="QYA08772.1"/>
    </source>
</evidence>
<dbReference type="OrthoDB" id="9784719at2"/>
<dbReference type="PROSITE" id="PS50110">
    <property type="entry name" value="RESPONSE_REGULATORY"/>
    <property type="match status" value="1"/>
</dbReference>
<dbReference type="PANTHER" id="PTHR44591:SF3">
    <property type="entry name" value="RESPONSE REGULATORY DOMAIN-CONTAINING PROTEIN"/>
    <property type="match status" value="1"/>
</dbReference>
<keyword evidence="2" id="KW-0805">Transcription regulation</keyword>
<organism evidence="6 9">
    <name type="scientific">Agrobacterium larrymoorei</name>
    <dbReference type="NCBI Taxonomy" id="160699"/>
    <lineage>
        <taxon>Bacteria</taxon>
        <taxon>Pseudomonadati</taxon>
        <taxon>Pseudomonadota</taxon>
        <taxon>Alphaproteobacteria</taxon>
        <taxon>Hyphomicrobiales</taxon>
        <taxon>Rhizobiaceae</taxon>
        <taxon>Rhizobium/Agrobacterium group</taxon>
        <taxon>Agrobacterium</taxon>
    </lineage>
</organism>
<proteinExistence type="predicted"/>
<evidence type="ECO:0000256" key="3">
    <source>
        <dbReference type="ARBA" id="ARBA00023163"/>
    </source>
</evidence>
<evidence type="ECO:0000313" key="10">
    <source>
        <dbReference type="Proteomes" id="UP000826513"/>
    </source>
</evidence>
<dbReference type="Proteomes" id="UP000826513">
    <property type="component" value="Chromosome 2"/>
</dbReference>
<sequence>MSARTVLVVEDDLLIRLMLVEALQDDGYAVVEAGNVLEAVAAIGRNPSFDALVTDVDMPGYLTGLDLAAMVASVSARTQIIVVSGRDVSESVEIGWAFMPKPYSLDQLLNLLDEANGVTPQAPEMAQAV</sequence>
<keyword evidence="3" id="KW-0804">Transcription</keyword>
<dbReference type="InterPro" id="IPR050595">
    <property type="entry name" value="Bact_response_regulator"/>
</dbReference>
<dbReference type="EMBL" id="CP072168">
    <property type="protein sequence ID" value="QYA08772.1"/>
    <property type="molecule type" value="Genomic_DNA"/>
</dbReference>
<dbReference type="InterPro" id="IPR011006">
    <property type="entry name" value="CheY-like_superfamily"/>
</dbReference>
<feature type="modified residue" description="4-aspartylphosphate" evidence="4">
    <location>
        <position position="55"/>
    </location>
</feature>
<name>A0A4D7DYI6_9HYPH</name>
<dbReference type="EMBL" id="CP039692">
    <property type="protein sequence ID" value="QCI99236.1"/>
    <property type="molecule type" value="Genomic_DNA"/>
</dbReference>
<dbReference type="SMART" id="SM00448">
    <property type="entry name" value="REC"/>
    <property type="match status" value="1"/>
</dbReference>
<dbReference type="InterPro" id="IPR001789">
    <property type="entry name" value="Sig_transdc_resp-reg_receiver"/>
</dbReference>
<evidence type="ECO:0000313" key="9">
    <source>
        <dbReference type="Proteomes" id="UP000298545"/>
    </source>
</evidence>
<dbReference type="KEGG" id="alf:CFBP5473_14460"/>
<dbReference type="CDD" id="cd00156">
    <property type="entry name" value="REC"/>
    <property type="match status" value="1"/>
</dbReference>
<protein>
    <submittedName>
        <fullName evidence="6">Response regulator</fullName>
    </submittedName>
</protein>
<dbReference type="RefSeq" id="WP_027677265.1">
    <property type="nucleotide sequence ID" value="NZ_CP039692.1"/>
</dbReference>
<reference evidence="6 9" key="1">
    <citation type="submission" date="2019-04" db="EMBL/GenBank/DDBJ databases">
        <title>Complete genome sequence of Agrobacterium larrymoorei CFBP5473.</title>
        <authorList>
            <person name="Haryono M."/>
            <person name="Chou L."/>
            <person name="Lin Y.-C."/>
            <person name="Lai E.-M."/>
            <person name="Kuo C.-H."/>
        </authorList>
    </citation>
    <scope>NUCLEOTIDE SEQUENCE [LARGE SCALE GENOMIC DNA]</scope>
    <source>
        <strain evidence="6 9">CFBP5473</strain>
    </source>
</reference>
<dbReference type="Pfam" id="PF00072">
    <property type="entry name" value="Response_reg"/>
    <property type="match status" value="1"/>
</dbReference>
<gene>
    <name evidence="6" type="ORF">CFBP5473_14460</name>
    <name evidence="7" type="ORF">J5285_14850</name>
    <name evidence="8" type="ORF">J5285_15210</name>
</gene>
<dbReference type="Proteomes" id="UP000298545">
    <property type="component" value="Chromosome linear"/>
</dbReference>
<reference evidence="7 10" key="2">
    <citation type="submission" date="2021-03" db="EMBL/GenBank/DDBJ databases">
        <title>Rapid diversification of plasmids in a genus of pathogenic and nitrogen fixing bacteria.</title>
        <authorList>
            <person name="Weisberg A.J."/>
            <person name="Miller M."/>
            <person name="Ream W."/>
            <person name="Grunwald N.J."/>
            <person name="Chang J.H."/>
        </authorList>
    </citation>
    <scope>NUCLEOTIDE SEQUENCE [LARGE SCALE GENOMIC DNA]</scope>
    <source>
        <strain evidence="7 10">AF3.44</strain>
    </source>
</reference>
<dbReference type="EMBL" id="CP072168">
    <property type="protein sequence ID" value="QYA08708.1"/>
    <property type="molecule type" value="Genomic_DNA"/>
</dbReference>
<accession>A0A4D7DYI6</accession>
<dbReference type="Gene3D" id="3.40.50.2300">
    <property type="match status" value="1"/>
</dbReference>
<dbReference type="AlphaFoldDB" id="A0A4D7DYI6"/>
<evidence type="ECO:0000313" key="6">
    <source>
        <dbReference type="EMBL" id="QCI99236.1"/>
    </source>
</evidence>
<dbReference type="STRING" id="1367849.GCA_000518585_04791"/>
<dbReference type="GO" id="GO:0000160">
    <property type="term" value="P:phosphorelay signal transduction system"/>
    <property type="evidence" value="ECO:0007669"/>
    <property type="project" value="InterPro"/>
</dbReference>
<dbReference type="PANTHER" id="PTHR44591">
    <property type="entry name" value="STRESS RESPONSE REGULATOR PROTEIN 1"/>
    <property type="match status" value="1"/>
</dbReference>
<evidence type="ECO:0000256" key="4">
    <source>
        <dbReference type="PROSITE-ProRule" id="PRU00169"/>
    </source>
</evidence>
<keyword evidence="1 4" id="KW-0597">Phosphoprotein</keyword>
<feature type="domain" description="Response regulatory" evidence="5">
    <location>
        <begin position="5"/>
        <end position="116"/>
    </location>
</feature>
<dbReference type="SUPFAM" id="SSF52172">
    <property type="entry name" value="CheY-like"/>
    <property type="match status" value="1"/>
</dbReference>
<evidence type="ECO:0000256" key="2">
    <source>
        <dbReference type="ARBA" id="ARBA00023015"/>
    </source>
</evidence>
<evidence type="ECO:0000256" key="1">
    <source>
        <dbReference type="ARBA" id="ARBA00022553"/>
    </source>
</evidence>
<evidence type="ECO:0000313" key="7">
    <source>
        <dbReference type="EMBL" id="QYA08708.1"/>
    </source>
</evidence>
<evidence type="ECO:0000259" key="5">
    <source>
        <dbReference type="PROSITE" id="PS50110"/>
    </source>
</evidence>
<keyword evidence="10" id="KW-1185">Reference proteome</keyword>